<keyword evidence="2" id="KW-1185">Reference proteome</keyword>
<comment type="caution">
    <text evidence="1">The sequence shown here is derived from an EMBL/GenBank/DDBJ whole genome shotgun (WGS) entry which is preliminary data.</text>
</comment>
<dbReference type="RefSeq" id="WP_395418719.1">
    <property type="nucleotide sequence ID" value="NZ_JBIPKE010000019.1"/>
</dbReference>
<sequence length="209" mass="23836">MEEVIKEIFSGTYHIENLKKDGVVLVNETTENPSAVFIGWTNSFQSMKFDAAIGLLRFDSVENLLRPILKKLQISYPDFGGWTSTLTLFERVELPEFDKNNIEMLTEQFSTIKEQLKGIERDFFDKLISLGAVSEYLGTLNEEQLSERVTNPVLVRKLVIDTLSGNVADLKGTCNKIANEYEEAEKMYPQIFNNHNKATREVFNVLAIT</sequence>
<dbReference type="Proteomes" id="UP001610063">
    <property type="component" value="Unassembled WGS sequence"/>
</dbReference>
<proteinExistence type="predicted"/>
<name>A0ABW7NCF6_9BACT</name>
<organism evidence="1 2">
    <name type="scientific">Marinoscillum luteum</name>
    <dbReference type="NCBI Taxonomy" id="861051"/>
    <lineage>
        <taxon>Bacteria</taxon>
        <taxon>Pseudomonadati</taxon>
        <taxon>Bacteroidota</taxon>
        <taxon>Cytophagia</taxon>
        <taxon>Cytophagales</taxon>
        <taxon>Reichenbachiellaceae</taxon>
        <taxon>Marinoscillum</taxon>
    </lineage>
</organism>
<reference evidence="1 2" key="1">
    <citation type="journal article" date="2013" name="Int. J. Syst. Evol. Microbiol.">
        <title>Marinoscillum luteum sp. nov., isolated from marine sediment.</title>
        <authorList>
            <person name="Cha I.T."/>
            <person name="Park S.J."/>
            <person name="Kim S.J."/>
            <person name="Kim J.G."/>
            <person name="Jung M.Y."/>
            <person name="Shin K.S."/>
            <person name="Kwon K.K."/>
            <person name="Yang S.H."/>
            <person name="Seo Y.S."/>
            <person name="Rhee S.K."/>
        </authorList>
    </citation>
    <scope>NUCLEOTIDE SEQUENCE [LARGE SCALE GENOMIC DNA]</scope>
    <source>
        <strain evidence="1 2">KCTC 23939</strain>
    </source>
</reference>
<accession>A0ABW7NCF6</accession>
<evidence type="ECO:0000313" key="2">
    <source>
        <dbReference type="Proteomes" id="UP001610063"/>
    </source>
</evidence>
<gene>
    <name evidence="1" type="ORF">ACHKAR_17455</name>
</gene>
<protein>
    <submittedName>
        <fullName evidence="1">Uncharacterized protein</fullName>
    </submittedName>
</protein>
<dbReference type="EMBL" id="JBIPKE010000019">
    <property type="protein sequence ID" value="MFH6985243.1"/>
    <property type="molecule type" value="Genomic_DNA"/>
</dbReference>
<evidence type="ECO:0000313" key="1">
    <source>
        <dbReference type="EMBL" id="MFH6985243.1"/>
    </source>
</evidence>